<dbReference type="PANTHER" id="PTHR43310">
    <property type="entry name" value="SULFATE TRANSPORTER YBAR-RELATED"/>
    <property type="match status" value="1"/>
</dbReference>
<evidence type="ECO:0000256" key="2">
    <source>
        <dbReference type="ARBA" id="ARBA00022692"/>
    </source>
</evidence>
<evidence type="ECO:0000256" key="7">
    <source>
        <dbReference type="SAM" id="SignalP"/>
    </source>
</evidence>
<keyword evidence="4 6" id="KW-0472">Membrane</keyword>
<accession>A0A7S1RMC9</accession>
<keyword evidence="3 6" id="KW-1133">Transmembrane helix</keyword>
<protein>
    <recommendedName>
        <fullName evidence="8">SLC26A/SulP transporter domain-containing protein</fullName>
    </recommendedName>
</protein>
<feature type="transmembrane region" description="Helical" evidence="6">
    <location>
        <begin position="57"/>
        <end position="80"/>
    </location>
</feature>
<dbReference type="Pfam" id="PF00916">
    <property type="entry name" value="Sulfate_transp"/>
    <property type="match status" value="1"/>
</dbReference>
<feature type="region of interest" description="Disordered" evidence="5">
    <location>
        <begin position="478"/>
        <end position="501"/>
    </location>
</feature>
<evidence type="ECO:0000313" key="9">
    <source>
        <dbReference type="EMBL" id="CAD9170217.1"/>
    </source>
</evidence>
<proteinExistence type="predicted"/>
<keyword evidence="7" id="KW-0732">Signal</keyword>
<sequence length="501" mass="54027">MMGFCNGLALVIGLAQFSNFKVPPHATDSVESHLNTTGGIDSRRLGAFDAFTDDVPWISGLPAVMAIAIVAISFFTCLFLPKLTTRVPSALMAIIAGTAFEWLIVRLACHSATTIVGNIAPLKVGGDFPIPMWFDSRYAPPPLNMDTLQKCLPLAVTMSAVGLLESLMTLNLIDEITRTGHSSTRRECFGQGIANIVCGACAGMGGCAMIGQSMINVGSGARHRVSSICAGVTLMLIVLVAGPVVNRIPVSALVGVMFNVVYHTFEWHSLKLILLAAMPEKTRLKLFSKKTGHQKMRRFDAVIIVAVTLVTLFTNLATAVGVGMLLALFAFALESADLISVVTRASGGVEAKTKIYEVHGILFFGSTSKFLELFDEDGDPEDVRLVFPSGYIADYSAVEALNKLGERYGAKGKRLTLQQLEPRSTRIVSSAAGLLVEEITLEVKEEEVIPAEREHFNVEHFPGIDPTLVVSEAEAKEIFSGDRGESNVDDQSDLEDTEDRD</sequence>
<feature type="chain" id="PRO_5030839922" description="SLC26A/SulP transporter domain-containing protein" evidence="7">
    <location>
        <begin position="18"/>
        <end position="501"/>
    </location>
</feature>
<feature type="transmembrane region" description="Helical" evidence="6">
    <location>
        <begin position="227"/>
        <end position="248"/>
    </location>
</feature>
<dbReference type="PANTHER" id="PTHR43310:SF1">
    <property type="entry name" value="SULFATE TRANSPORTER YBAR-RELATED"/>
    <property type="match status" value="1"/>
</dbReference>
<comment type="subcellular location">
    <subcellularLocation>
        <location evidence="1">Membrane</location>
        <topology evidence="1">Multi-pass membrane protein</topology>
    </subcellularLocation>
</comment>
<evidence type="ECO:0000256" key="4">
    <source>
        <dbReference type="ARBA" id="ARBA00023136"/>
    </source>
</evidence>
<feature type="transmembrane region" description="Helical" evidence="6">
    <location>
        <begin position="299"/>
        <end position="332"/>
    </location>
</feature>
<evidence type="ECO:0000256" key="6">
    <source>
        <dbReference type="SAM" id="Phobius"/>
    </source>
</evidence>
<evidence type="ECO:0000256" key="1">
    <source>
        <dbReference type="ARBA" id="ARBA00004141"/>
    </source>
</evidence>
<evidence type="ECO:0000256" key="5">
    <source>
        <dbReference type="SAM" id="MobiDB-lite"/>
    </source>
</evidence>
<feature type="domain" description="SLC26A/SulP transporter" evidence="8">
    <location>
        <begin position="2"/>
        <end position="271"/>
    </location>
</feature>
<feature type="transmembrane region" description="Helical" evidence="6">
    <location>
        <begin position="193"/>
        <end position="215"/>
    </location>
</feature>
<dbReference type="InterPro" id="IPR036513">
    <property type="entry name" value="STAS_dom_sf"/>
</dbReference>
<feature type="signal peptide" evidence="7">
    <location>
        <begin position="1"/>
        <end position="17"/>
    </location>
</feature>
<gene>
    <name evidence="9" type="ORF">ACAT0790_LOCUS46986</name>
</gene>
<feature type="compositionally biased region" description="Acidic residues" evidence="5">
    <location>
        <begin position="487"/>
        <end position="501"/>
    </location>
</feature>
<dbReference type="EMBL" id="HBGE01078569">
    <property type="protein sequence ID" value="CAD9170217.1"/>
    <property type="molecule type" value="Transcribed_RNA"/>
</dbReference>
<reference evidence="9" key="1">
    <citation type="submission" date="2021-01" db="EMBL/GenBank/DDBJ databases">
        <authorList>
            <person name="Corre E."/>
            <person name="Pelletier E."/>
            <person name="Niang G."/>
            <person name="Scheremetjew M."/>
            <person name="Finn R."/>
            <person name="Kale V."/>
            <person name="Holt S."/>
            <person name="Cochrane G."/>
            <person name="Meng A."/>
            <person name="Brown T."/>
            <person name="Cohen L."/>
        </authorList>
    </citation>
    <scope>NUCLEOTIDE SEQUENCE</scope>
    <source>
        <strain evidence="9">OF101</strain>
    </source>
</reference>
<name>A0A7S1RMC9_ALECA</name>
<dbReference type="Gene3D" id="3.30.750.24">
    <property type="entry name" value="STAS domain"/>
    <property type="match status" value="1"/>
</dbReference>
<evidence type="ECO:0000256" key="3">
    <source>
        <dbReference type="ARBA" id="ARBA00022989"/>
    </source>
</evidence>
<dbReference type="InterPro" id="IPR011547">
    <property type="entry name" value="SLC26A/SulP_dom"/>
</dbReference>
<evidence type="ECO:0000259" key="8">
    <source>
        <dbReference type="Pfam" id="PF00916"/>
    </source>
</evidence>
<keyword evidence="2 6" id="KW-0812">Transmembrane</keyword>
<dbReference type="InterPro" id="IPR052706">
    <property type="entry name" value="Membrane-Transporter-like"/>
</dbReference>
<feature type="transmembrane region" description="Helical" evidence="6">
    <location>
        <begin position="151"/>
        <end position="173"/>
    </location>
</feature>
<dbReference type="AlphaFoldDB" id="A0A7S1RMC9"/>
<dbReference type="GO" id="GO:0016020">
    <property type="term" value="C:membrane"/>
    <property type="evidence" value="ECO:0007669"/>
    <property type="project" value="UniProtKB-SubCell"/>
</dbReference>
<organism evidence="9">
    <name type="scientific">Alexandrium catenella</name>
    <name type="common">Red tide dinoflagellate</name>
    <name type="synonym">Gonyaulax catenella</name>
    <dbReference type="NCBI Taxonomy" id="2925"/>
    <lineage>
        <taxon>Eukaryota</taxon>
        <taxon>Sar</taxon>
        <taxon>Alveolata</taxon>
        <taxon>Dinophyceae</taxon>
        <taxon>Gonyaulacales</taxon>
        <taxon>Pyrocystaceae</taxon>
        <taxon>Alexandrium</taxon>
    </lineage>
</organism>